<dbReference type="AlphaFoldDB" id="A0A0A5GQC2"/>
<name>A0A0A5GQC2_9BACI</name>
<keyword evidence="2" id="KW-0812">Transmembrane</keyword>
<dbReference type="Pfam" id="PF26347">
    <property type="entry name" value="YtrI_sporulation"/>
    <property type="match status" value="1"/>
</dbReference>
<feature type="transmembrane region" description="Helical" evidence="2">
    <location>
        <begin position="15"/>
        <end position="34"/>
    </location>
</feature>
<evidence type="ECO:0000256" key="1">
    <source>
        <dbReference type="SAM" id="Coils"/>
    </source>
</evidence>
<keyword evidence="1" id="KW-0175">Coiled coil</keyword>
<keyword evidence="2" id="KW-0472">Membrane</keyword>
<dbReference type="eggNOG" id="ENOG5031KY3">
    <property type="taxonomic scope" value="Bacteria"/>
</dbReference>
<organism evidence="4 5">
    <name type="scientific">Pontibacillus halophilus JSM 076056 = DSM 19796</name>
    <dbReference type="NCBI Taxonomy" id="1385510"/>
    <lineage>
        <taxon>Bacteria</taxon>
        <taxon>Bacillati</taxon>
        <taxon>Bacillota</taxon>
        <taxon>Bacilli</taxon>
        <taxon>Bacillales</taxon>
        <taxon>Bacillaceae</taxon>
        <taxon>Pontibacillus</taxon>
    </lineage>
</organism>
<dbReference type="EMBL" id="AVPE01000002">
    <property type="protein sequence ID" value="KGX93370.1"/>
    <property type="molecule type" value="Genomic_DNA"/>
</dbReference>
<sequence>MHIPPYYKRPSWQRFFAGVFIGGIVAFGLFLYMYGSLAEKWVEENLALEAKVKDLEFELEVLNKDKEEMNKEQKELVTIQEIEVNFTNDKELKLDRLISHQLKEMIKNEIRHVIGQSIQSISDSRTLLISAIQHKKYEVDDLKYNVHVDHLTIGPTLSLSIKLSVTSSP</sequence>
<protein>
    <recommendedName>
        <fullName evidence="3">Sporulation membrane protein YtrI C-terminal domain-containing protein</fullName>
    </recommendedName>
</protein>
<dbReference type="STRING" id="1385510.GCA_000425205_00901"/>
<dbReference type="RefSeq" id="WP_026801935.1">
    <property type="nucleotide sequence ID" value="NZ_AVPE01000002.1"/>
</dbReference>
<comment type="caution">
    <text evidence="4">The sequence shown here is derived from an EMBL/GenBank/DDBJ whole genome shotgun (WGS) entry which is preliminary data.</text>
</comment>
<evidence type="ECO:0000259" key="3">
    <source>
        <dbReference type="Pfam" id="PF26347"/>
    </source>
</evidence>
<evidence type="ECO:0000313" key="5">
    <source>
        <dbReference type="Proteomes" id="UP000030528"/>
    </source>
</evidence>
<dbReference type="OrthoDB" id="2691164at2"/>
<dbReference type="Proteomes" id="UP000030528">
    <property type="component" value="Unassembled WGS sequence"/>
</dbReference>
<proteinExistence type="predicted"/>
<feature type="coiled-coil region" evidence="1">
    <location>
        <begin position="38"/>
        <end position="82"/>
    </location>
</feature>
<gene>
    <name evidence="4" type="ORF">N781_09955</name>
</gene>
<keyword evidence="2" id="KW-1133">Transmembrane helix</keyword>
<keyword evidence="5" id="KW-1185">Reference proteome</keyword>
<evidence type="ECO:0000256" key="2">
    <source>
        <dbReference type="SAM" id="Phobius"/>
    </source>
</evidence>
<accession>A0A0A5GQC2</accession>
<feature type="domain" description="Sporulation membrane protein YtrI C-terminal" evidence="3">
    <location>
        <begin position="80"/>
        <end position="163"/>
    </location>
</feature>
<dbReference type="InterPro" id="IPR058620">
    <property type="entry name" value="YtrI_C"/>
</dbReference>
<reference evidence="4 5" key="1">
    <citation type="submission" date="2013-08" db="EMBL/GenBank/DDBJ databases">
        <authorList>
            <person name="Huang J."/>
            <person name="Wang G."/>
        </authorList>
    </citation>
    <scope>NUCLEOTIDE SEQUENCE [LARGE SCALE GENOMIC DNA]</scope>
    <source>
        <strain evidence="4 5">JSM 076056</strain>
    </source>
</reference>
<dbReference type="InterPro" id="IPR048198">
    <property type="entry name" value="YtrI"/>
</dbReference>
<dbReference type="NCBIfam" id="NF041479">
    <property type="entry name" value="spor_membprot_YtrI"/>
    <property type="match status" value="1"/>
</dbReference>
<evidence type="ECO:0000313" key="4">
    <source>
        <dbReference type="EMBL" id="KGX93370.1"/>
    </source>
</evidence>